<comment type="function">
    <text evidence="4">Kinesin is a microtubule-associated force-producing protein that play a role in organelle transport.</text>
</comment>
<dbReference type="Proteomes" id="UP000091820">
    <property type="component" value="Unassembled WGS sequence"/>
</dbReference>
<keyword evidence="4" id="KW-0505">Motor protein</keyword>
<comment type="subunit">
    <text evidence="4">Oligomeric complex composed of two heavy chains and two light chains.</text>
</comment>
<evidence type="ECO:0000256" key="1">
    <source>
        <dbReference type="ARBA" id="ARBA00022490"/>
    </source>
</evidence>
<feature type="transmembrane region" description="Helical" evidence="5">
    <location>
        <begin position="318"/>
        <end position="339"/>
    </location>
</feature>
<organism evidence="6 7">
    <name type="scientific">Glossina brevipalpis</name>
    <dbReference type="NCBI Taxonomy" id="37001"/>
    <lineage>
        <taxon>Eukaryota</taxon>
        <taxon>Metazoa</taxon>
        <taxon>Ecdysozoa</taxon>
        <taxon>Arthropoda</taxon>
        <taxon>Hexapoda</taxon>
        <taxon>Insecta</taxon>
        <taxon>Pterygota</taxon>
        <taxon>Neoptera</taxon>
        <taxon>Endopterygota</taxon>
        <taxon>Diptera</taxon>
        <taxon>Brachycera</taxon>
        <taxon>Muscomorpha</taxon>
        <taxon>Hippoboscoidea</taxon>
        <taxon>Glossinidae</taxon>
        <taxon>Glossina</taxon>
    </lineage>
</organism>
<dbReference type="VEuPathDB" id="VectorBase:GBRI043752"/>
<sequence length="405" mass="46132">MTCLLDAHKRLMTDFIVNGRCYDIRMIGPDKGNTSEIAMYSNTCSLRIEAEKQKFKQHLQKQKFCLRKRPSRLQANVQTSQPIVACLDERKGHSASQWQASSKAAYVVQQNYDVLCSTSFRADTYTYVTSVNNLALDHAKRGDFFEAAKLLKTSYDIRKVCLPYHPSTMATLSNLAFIYNHCKQFHEAEIASLEVIDIMERTRSGDYLQLALHLRALASLYKYQKRYKDEESGYRALVFIYESCYSSKDVNAVVTKTQLADCLTKQKKFTEAEKLYNDVLIEVCERENENESIKVSYDVKEISVALQADKLWFKMNKFSYPTVVVAMTLSLVAAAFVVVAKFDSDKDDSDDDDDCLRLGLLVYYKPHYRTTTANLGRETPTTNIQSVCDVSGPTGLMADFGNHLK</sequence>
<keyword evidence="2" id="KW-0677">Repeat</keyword>
<keyword evidence="4" id="KW-0206">Cytoskeleton</keyword>
<evidence type="ECO:0000313" key="7">
    <source>
        <dbReference type="Proteomes" id="UP000091820"/>
    </source>
</evidence>
<protein>
    <recommendedName>
        <fullName evidence="4">Kinesin light chain</fullName>
    </recommendedName>
</protein>
<reference evidence="6" key="2">
    <citation type="submission" date="2020-05" db="UniProtKB">
        <authorList>
            <consortium name="EnsemblMetazoa"/>
        </authorList>
    </citation>
    <scope>IDENTIFICATION</scope>
    <source>
        <strain evidence="6">IAEA</strain>
    </source>
</reference>
<keyword evidence="4" id="KW-0493">Microtubule</keyword>
<evidence type="ECO:0000256" key="5">
    <source>
        <dbReference type="SAM" id="Phobius"/>
    </source>
</evidence>
<dbReference type="GO" id="GO:0019894">
    <property type="term" value="F:kinesin binding"/>
    <property type="evidence" value="ECO:0007669"/>
    <property type="project" value="TreeGrafter"/>
</dbReference>
<keyword evidence="1 4" id="KW-0963">Cytoplasm</keyword>
<dbReference type="InterPro" id="IPR002151">
    <property type="entry name" value="Kinesin_light"/>
</dbReference>
<comment type="similarity">
    <text evidence="4">Belongs to the kinesin light chain family.</text>
</comment>
<name>A0A1A9X4D0_9MUSC</name>
<dbReference type="Pfam" id="PF13424">
    <property type="entry name" value="TPR_12"/>
    <property type="match status" value="1"/>
</dbReference>
<dbReference type="Pfam" id="PF13374">
    <property type="entry name" value="TPR_10"/>
    <property type="match status" value="1"/>
</dbReference>
<dbReference type="GO" id="GO:0005874">
    <property type="term" value="C:microtubule"/>
    <property type="evidence" value="ECO:0007669"/>
    <property type="project" value="UniProtKB-UniRule"/>
</dbReference>
<dbReference type="GO" id="GO:0007018">
    <property type="term" value="P:microtubule-based movement"/>
    <property type="evidence" value="ECO:0007669"/>
    <property type="project" value="TreeGrafter"/>
</dbReference>
<reference evidence="7" key="1">
    <citation type="submission" date="2014-03" db="EMBL/GenBank/DDBJ databases">
        <authorList>
            <person name="Aksoy S."/>
            <person name="Warren W."/>
            <person name="Wilson R.K."/>
        </authorList>
    </citation>
    <scope>NUCLEOTIDE SEQUENCE [LARGE SCALE GENOMIC DNA]</scope>
    <source>
        <strain evidence="7">IAEA</strain>
    </source>
</reference>
<keyword evidence="3" id="KW-0802">TPR repeat</keyword>
<comment type="subcellular location">
    <subcellularLocation>
        <location evidence="4">Cytoplasm</location>
        <location evidence="4">Cytoskeleton</location>
    </subcellularLocation>
</comment>
<evidence type="ECO:0000256" key="2">
    <source>
        <dbReference type="ARBA" id="ARBA00022737"/>
    </source>
</evidence>
<dbReference type="PANTHER" id="PTHR45783:SF3">
    <property type="entry name" value="KINESIN LIGHT CHAIN"/>
    <property type="match status" value="1"/>
</dbReference>
<keyword evidence="5" id="KW-1133">Transmembrane helix</keyword>
<dbReference type="PRINTS" id="PR00381">
    <property type="entry name" value="KINESINLIGHT"/>
</dbReference>
<evidence type="ECO:0000256" key="4">
    <source>
        <dbReference type="RuleBase" id="RU367020"/>
    </source>
</evidence>
<accession>A0A1A9X4D0</accession>
<dbReference type="GO" id="GO:0005737">
    <property type="term" value="C:cytoplasm"/>
    <property type="evidence" value="ECO:0007669"/>
    <property type="project" value="TreeGrafter"/>
</dbReference>
<keyword evidence="5" id="KW-0812">Transmembrane</keyword>
<dbReference type="AlphaFoldDB" id="A0A1A9X4D0"/>
<dbReference type="PANTHER" id="PTHR45783">
    <property type="entry name" value="KINESIN LIGHT CHAIN"/>
    <property type="match status" value="1"/>
</dbReference>
<dbReference type="EnsemblMetazoa" id="GBRI043752-RA">
    <property type="protein sequence ID" value="GBRI043752-PA"/>
    <property type="gene ID" value="GBRI043752"/>
</dbReference>
<dbReference type="InterPro" id="IPR011990">
    <property type="entry name" value="TPR-like_helical_dom_sf"/>
</dbReference>
<dbReference type="STRING" id="37001.A0A1A9X4D0"/>
<dbReference type="Gene3D" id="1.25.40.10">
    <property type="entry name" value="Tetratricopeptide repeat domain"/>
    <property type="match status" value="1"/>
</dbReference>
<keyword evidence="7" id="KW-1185">Reference proteome</keyword>
<keyword evidence="5" id="KW-0472">Membrane</keyword>
<evidence type="ECO:0000313" key="6">
    <source>
        <dbReference type="EnsemblMetazoa" id="GBRI043752-PA"/>
    </source>
</evidence>
<proteinExistence type="inferred from homology"/>
<dbReference type="GO" id="GO:0005871">
    <property type="term" value="C:kinesin complex"/>
    <property type="evidence" value="ECO:0007669"/>
    <property type="project" value="UniProtKB-UniRule"/>
</dbReference>
<evidence type="ECO:0000256" key="3">
    <source>
        <dbReference type="ARBA" id="ARBA00022803"/>
    </source>
</evidence>
<dbReference type="SUPFAM" id="SSF48452">
    <property type="entry name" value="TPR-like"/>
    <property type="match status" value="1"/>
</dbReference>